<organism evidence="16 17">
    <name type="scientific">Stephanodiscus triporus</name>
    <dbReference type="NCBI Taxonomy" id="2934178"/>
    <lineage>
        <taxon>Eukaryota</taxon>
        <taxon>Sar</taxon>
        <taxon>Stramenopiles</taxon>
        <taxon>Ochrophyta</taxon>
        <taxon>Bacillariophyta</taxon>
        <taxon>Coscinodiscophyceae</taxon>
        <taxon>Thalassiosirophycidae</taxon>
        <taxon>Stephanodiscales</taxon>
        <taxon>Stephanodiscaceae</taxon>
        <taxon>Stephanodiscus</taxon>
    </lineage>
</organism>
<dbReference type="PROSITE" id="PS50089">
    <property type="entry name" value="ZF_RING_2"/>
    <property type="match status" value="1"/>
</dbReference>
<feature type="signal peptide" evidence="14">
    <location>
        <begin position="1"/>
        <end position="18"/>
    </location>
</feature>
<name>A0ABD3NBA3_9STRA</name>
<proteinExistence type="predicted"/>
<dbReference type="PANTHER" id="PTHR45977:SF4">
    <property type="entry name" value="RING-TYPE DOMAIN-CONTAINING PROTEIN"/>
    <property type="match status" value="1"/>
</dbReference>
<feature type="domain" description="RING-type" evidence="15">
    <location>
        <begin position="278"/>
        <end position="319"/>
    </location>
</feature>
<comment type="catalytic activity">
    <reaction evidence="1">
        <text>S-ubiquitinyl-[E2 ubiquitin-conjugating enzyme]-L-cysteine + [acceptor protein]-L-lysine = [E2 ubiquitin-conjugating enzyme]-L-cysteine + N(6)-ubiquitinyl-[acceptor protein]-L-lysine.</text>
        <dbReference type="EC" id="2.3.2.27"/>
    </reaction>
</comment>
<evidence type="ECO:0000256" key="14">
    <source>
        <dbReference type="SAM" id="SignalP"/>
    </source>
</evidence>
<evidence type="ECO:0000256" key="12">
    <source>
        <dbReference type="PROSITE-ProRule" id="PRU00175"/>
    </source>
</evidence>
<evidence type="ECO:0000256" key="5">
    <source>
        <dbReference type="ARBA" id="ARBA00022692"/>
    </source>
</evidence>
<evidence type="ECO:0000313" key="17">
    <source>
        <dbReference type="Proteomes" id="UP001530315"/>
    </source>
</evidence>
<evidence type="ECO:0000256" key="9">
    <source>
        <dbReference type="ARBA" id="ARBA00022833"/>
    </source>
</evidence>
<keyword evidence="17" id="KW-1185">Reference proteome</keyword>
<protein>
    <recommendedName>
        <fullName evidence="3">RING-type E3 ubiquitin transferase</fullName>
        <ecNumber evidence="3">2.3.2.27</ecNumber>
    </recommendedName>
</protein>
<keyword evidence="10 13" id="KW-1133">Transmembrane helix</keyword>
<evidence type="ECO:0000256" key="7">
    <source>
        <dbReference type="ARBA" id="ARBA00022771"/>
    </source>
</evidence>
<dbReference type="Pfam" id="PF13639">
    <property type="entry name" value="zf-RING_2"/>
    <property type="match status" value="1"/>
</dbReference>
<keyword evidence="9" id="KW-0862">Zinc</keyword>
<keyword evidence="7 12" id="KW-0863">Zinc-finger</keyword>
<evidence type="ECO:0000259" key="15">
    <source>
        <dbReference type="PROSITE" id="PS50089"/>
    </source>
</evidence>
<reference evidence="16 17" key="1">
    <citation type="submission" date="2024-10" db="EMBL/GenBank/DDBJ databases">
        <title>Updated reference genomes for cyclostephanoid diatoms.</title>
        <authorList>
            <person name="Roberts W.R."/>
            <person name="Alverson A.J."/>
        </authorList>
    </citation>
    <scope>NUCLEOTIDE SEQUENCE [LARGE SCALE GENOMIC DNA]</scope>
    <source>
        <strain evidence="16 17">AJA276-08</strain>
    </source>
</reference>
<sequence length="376" mass="43117">MWRVLLLVICHAKSVADATSWTCPLAPARLIVRPRSIEGGLRRRTPAGNNAILLPGGYVERRTQDEKDEFDFNTTSPYASSNLFDPNDEVTTNVSNLSEAGGNGDSGEPTVYMDVRLCTCARSLLQVADDFYCPSPASYCSVWKSKYDEYYGVKCIEFENMAVYWSRNSWYYIIFLFLLMFIILFCSRPGHNAIKYPISRCLPMMNRWITEKLLQAELQSRAEYEQAVRLARRTEGWISGYSIKTKLHSRSDTTNKNLTTEVELPRDYCESSMYDATCTICLLEVDVGDRVADLSCGHVFHPDCLGEWILKKNSCPLCQDRNIANEIRTFETYDEGNNHDSRAERILSRWRHEAYDKFVDIVTGTSRRGHRTLTNQ</sequence>
<keyword evidence="5 13" id="KW-0812">Transmembrane</keyword>
<keyword evidence="6" id="KW-0479">Metal-binding</keyword>
<evidence type="ECO:0000256" key="3">
    <source>
        <dbReference type="ARBA" id="ARBA00012483"/>
    </source>
</evidence>
<feature type="transmembrane region" description="Helical" evidence="13">
    <location>
        <begin position="169"/>
        <end position="186"/>
    </location>
</feature>
<dbReference type="SMART" id="SM00184">
    <property type="entry name" value="RING"/>
    <property type="match status" value="1"/>
</dbReference>
<evidence type="ECO:0000256" key="13">
    <source>
        <dbReference type="SAM" id="Phobius"/>
    </source>
</evidence>
<evidence type="ECO:0000256" key="11">
    <source>
        <dbReference type="ARBA" id="ARBA00023136"/>
    </source>
</evidence>
<evidence type="ECO:0000256" key="4">
    <source>
        <dbReference type="ARBA" id="ARBA00022679"/>
    </source>
</evidence>
<comment type="subcellular location">
    <subcellularLocation>
        <location evidence="2">Membrane</location>
        <topology evidence="2">Multi-pass membrane protein</topology>
    </subcellularLocation>
</comment>
<dbReference type="PANTHER" id="PTHR45977">
    <property type="entry name" value="TARGET OF ERK KINASE MPK-1"/>
    <property type="match status" value="1"/>
</dbReference>
<gene>
    <name evidence="16" type="ORF">ACHAW5_000252</name>
</gene>
<dbReference type="InterPro" id="IPR013083">
    <property type="entry name" value="Znf_RING/FYVE/PHD"/>
</dbReference>
<comment type="caution">
    <text evidence="16">The sequence shown here is derived from an EMBL/GenBank/DDBJ whole genome shotgun (WGS) entry which is preliminary data.</text>
</comment>
<dbReference type="EMBL" id="JALLAZ020001539">
    <property type="protein sequence ID" value="KAL3773305.1"/>
    <property type="molecule type" value="Genomic_DNA"/>
</dbReference>
<dbReference type="GO" id="GO:0016020">
    <property type="term" value="C:membrane"/>
    <property type="evidence" value="ECO:0007669"/>
    <property type="project" value="UniProtKB-SubCell"/>
</dbReference>
<dbReference type="GO" id="GO:0008270">
    <property type="term" value="F:zinc ion binding"/>
    <property type="evidence" value="ECO:0007669"/>
    <property type="project" value="UniProtKB-KW"/>
</dbReference>
<feature type="chain" id="PRO_5044755520" description="RING-type E3 ubiquitin transferase" evidence="14">
    <location>
        <begin position="19"/>
        <end position="376"/>
    </location>
</feature>
<dbReference type="Proteomes" id="UP001530315">
    <property type="component" value="Unassembled WGS sequence"/>
</dbReference>
<keyword evidence="8" id="KW-0833">Ubl conjugation pathway</keyword>
<evidence type="ECO:0000256" key="6">
    <source>
        <dbReference type="ARBA" id="ARBA00022723"/>
    </source>
</evidence>
<evidence type="ECO:0000256" key="1">
    <source>
        <dbReference type="ARBA" id="ARBA00000900"/>
    </source>
</evidence>
<keyword evidence="14" id="KW-0732">Signal</keyword>
<evidence type="ECO:0000256" key="2">
    <source>
        <dbReference type="ARBA" id="ARBA00004141"/>
    </source>
</evidence>
<accession>A0ABD3NBA3</accession>
<evidence type="ECO:0000313" key="16">
    <source>
        <dbReference type="EMBL" id="KAL3773305.1"/>
    </source>
</evidence>
<dbReference type="EC" id="2.3.2.27" evidence="3"/>
<keyword evidence="11 13" id="KW-0472">Membrane</keyword>
<evidence type="ECO:0000256" key="10">
    <source>
        <dbReference type="ARBA" id="ARBA00022989"/>
    </source>
</evidence>
<dbReference type="Gene3D" id="3.30.40.10">
    <property type="entry name" value="Zinc/RING finger domain, C3HC4 (zinc finger)"/>
    <property type="match status" value="1"/>
</dbReference>
<dbReference type="GO" id="GO:0061630">
    <property type="term" value="F:ubiquitin protein ligase activity"/>
    <property type="evidence" value="ECO:0007669"/>
    <property type="project" value="UniProtKB-EC"/>
</dbReference>
<keyword evidence="4" id="KW-0808">Transferase</keyword>
<evidence type="ECO:0000256" key="8">
    <source>
        <dbReference type="ARBA" id="ARBA00022786"/>
    </source>
</evidence>
<dbReference type="SUPFAM" id="SSF57850">
    <property type="entry name" value="RING/U-box"/>
    <property type="match status" value="1"/>
</dbReference>
<dbReference type="AlphaFoldDB" id="A0ABD3NBA3"/>
<dbReference type="InterPro" id="IPR001841">
    <property type="entry name" value="Znf_RING"/>
</dbReference>